<dbReference type="InterPro" id="IPR036249">
    <property type="entry name" value="Thioredoxin-like_sf"/>
</dbReference>
<evidence type="ECO:0000313" key="3">
    <source>
        <dbReference type="EMBL" id="KAH7027174.1"/>
    </source>
</evidence>
<dbReference type="SUPFAM" id="SSF52833">
    <property type="entry name" value="Thioredoxin-like"/>
    <property type="match status" value="1"/>
</dbReference>
<dbReference type="EMBL" id="JAGTJQ010000007">
    <property type="protein sequence ID" value="KAH7027174.1"/>
    <property type="molecule type" value="Genomic_DNA"/>
</dbReference>
<organism evidence="3 4">
    <name type="scientific">Microdochium trichocladiopsis</name>
    <dbReference type="NCBI Taxonomy" id="1682393"/>
    <lineage>
        <taxon>Eukaryota</taxon>
        <taxon>Fungi</taxon>
        <taxon>Dikarya</taxon>
        <taxon>Ascomycota</taxon>
        <taxon>Pezizomycotina</taxon>
        <taxon>Sordariomycetes</taxon>
        <taxon>Xylariomycetidae</taxon>
        <taxon>Xylariales</taxon>
        <taxon>Microdochiaceae</taxon>
        <taxon>Microdochium</taxon>
    </lineage>
</organism>
<dbReference type="Proteomes" id="UP000756346">
    <property type="component" value="Unassembled WGS sequence"/>
</dbReference>
<dbReference type="GO" id="GO:0051920">
    <property type="term" value="F:peroxiredoxin activity"/>
    <property type="evidence" value="ECO:0007669"/>
    <property type="project" value="InterPro"/>
</dbReference>
<dbReference type="AlphaFoldDB" id="A0A9P9BNA0"/>
<dbReference type="OrthoDB" id="2996783at2759"/>
<dbReference type="GeneID" id="70186487"/>
<comment type="caution">
    <text evidence="3">The sequence shown here is derived from an EMBL/GenBank/DDBJ whole genome shotgun (WGS) entry which is preliminary data.</text>
</comment>
<evidence type="ECO:0000256" key="1">
    <source>
        <dbReference type="ARBA" id="ARBA00023002"/>
    </source>
</evidence>
<dbReference type="Gene3D" id="3.30.1020.10">
    <property type="entry name" value="Antioxidant, Horf6, Chain A, domain2"/>
    <property type="match status" value="1"/>
</dbReference>
<name>A0A9P9BNA0_9PEZI</name>
<keyword evidence="1" id="KW-0560">Oxidoreductase</keyword>
<sequence>MSRPHQPAAAFAGSPIDNGRYPLIGPIPVSFDQRQTRDRMDGGPPDVRWVVHSAATVDVQINLSFQDIVVIFWIAGNIYRLFPELDQAAQPGQQPGLGLNINTRGALSRIHELAPHVRLAHIQNLSSGGRINVDVLDRLIHDFRAEMHTIASADWFYLLGSLPDAAALEFDSAMVSVRDRISEQDRAVPREHTRMPRSWLYAFAISWCPAAYDVGASYQDAHSLLHENRGAHKLPQAAGFDLHLPTYPVQQMRTSIQRCFMSVLRSRLGYRPAPPGATIVEDNITDPTDQWDLDLGAGPSDRDQCSHSWTLEYSKARPADKFTAVKPFGSDAGPVLRLGGLYHGIDRGWNFKVRYDCAWPSDGPLHTTDIKPEVRQTCRIIVIFFKGYDADLSSRISNCKPAETPENAPDVIGPCNSMRSLMSLALPRRCLIFQTLTTPPEDPVYSRSFAVSQTHLYRPATDAGPVKQRLGHTEEKHPSKCLGTDEDLHSWKSPGALAQRLDEYESRGYAEYSSHRTLPPHPITKPLQGLKPLATADDASATFRAQMQQASDGDAVLAKSLDSRRPQRSPPGFSSEFRQACRGIPEQISQPCRNTAEVLRVVDSLQTGDKHKITTPINWVPGDDVIVHPAVSNDQAKGLFPEFRIVKPYLRFTPLPKEKATVA</sequence>
<dbReference type="Pfam" id="PF10417">
    <property type="entry name" value="1-cysPrx_C"/>
    <property type="match status" value="1"/>
</dbReference>
<keyword evidence="4" id="KW-1185">Reference proteome</keyword>
<dbReference type="InterPro" id="IPR019479">
    <property type="entry name" value="Peroxiredoxin_C"/>
</dbReference>
<reference evidence="3" key="1">
    <citation type="journal article" date="2021" name="Nat. Commun.">
        <title>Genetic determinants of endophytism in the Arabidopsis root mycobiome.</title>
        <authorList>
            <person name="Mesny F."/>
            <person name="Miyauchi S."/>
            <person name="Thiergart T."/>
            <person name="Pickel B."/>
            <person name="Atanasova L."/>
            <person name="Karlsson M."/>
            <person name="Huettel B."/>
            <person name="Barry K.W."/>
            <person name="Haridas S."/>
            <person name="Chen C."/>
            <person name="Bauer D."/>
            <person name="Andreopoulos W."/>
            <person name="Pangilinan J."/>
            <person name="LaButti K."/>
            <person name="Riley R."/>
            <person name="Lipzen A."/>
            <person name="Clum A."/>
            <person name="Drula E."/>
            <person name="Henrissat B."/>
            <person name="Kohler A."/>
            <person name="Grigoriev I.V."/>
            <person name="Martin F.M."/>
            <person name="Hacquard S."/>
        </authorList>
    </citation>
    <scope>NUCLEOTIDE SEQUENCE</scope>
    <source>
        <strain evidence="3">MPI-CAGE-CH-0230</strain>
    </source>
</reference>
<dbReference type="RefSeq" id="XP_046009973.1">
    <property type="nucleotide sequence ID" value="XM_046156941.1"/>
</dbReference>
<gene>
    <name evidence="3" type="ORF">B0I36DRAFT_350744</name>
</gene>
<protein>
    <recommendedName>
        <fullName evidence="2">Peroxiredoxin C-terminal domain-containing protein</fullName>
    </recommendedName>
</protein>
<evidence type="ECO:0000259" key="2">
    <source>
        <dbReference type="Pfam" id="PF10417"/>
    </source>
</evidence>
<proteinExistence type="predicted"/>
<accession>A0A9P9BNA0</accession>
<evidence type="ECO:0000313" key="4">
    <source>
        <dbReference type="Proteomes" id="UP000756346"/>
    </source>
</evidence>
<dbReference type="FunFam" id="3.30.1020.10:FF:000001">
    <property type="entry name" value="1-Cys peroxiredoxin"/>
    <property type="match status" value="1"/>
</dbReference>
<feature type="domain" description="Peroxiredoxin C-terminal" evidence="2">
    <location>
        <begin position="604"/>
        <end position="638"/>
    </location>
</feature>